<feature type="compositionally biased region" description="Basic and acidic residues" evidence="1">
    <location>
        <begin position="32"/>
        <end position="46"/>
    </location>
</feature>
<protein>
    <submittedName>
        <fullName evidence="2">Uncharacterized protein</fullName>
    </submittedName>
</protein>
<evidence type="ECO:0000313" key="3">
    <source>
        <dbReference type="Proteomes" id="UP000078397"/>
    </source>
</evidence>
<evidence type="ECO:0000256" key="1">
    <source>
        <dbReference type="SAM" id="MobiDB-lite"/>
    </source>
</evidence>
<dbReference type="Proteomes" id="UP000078397">
    <property type="component" value="Unassembled WGS sequence"/>
</dbReference>
<sequence length="84" mass="9363">MPVYYQLLPICENDEPVLGVFVPFYHDDDKGHSGEADLTHEGRSNHEPVPPSSEGDERLLWTGTAILVLSKPEPPAIFGCFVRE</sequence>
<dbReference type="AlphaFoldDB" id="A0A219ARU9"/>
<name>A0A219ARU9_METCM</name>
<reference evidence="2 3" key="1">
    <citation type="journal article" date="2016" name="PLoS Pathog.">
        <title>Biosynthesis of antibiotic leucinostatins in bio-control fungus Purpureocillium lilacinum and their inhibition on phytophthora revealed by genome mining.</title>
        <authorList>
            <person name="Wang G."/>
            <person name="Liu Z."/>
            <person name="Lin R."/>
            <person name="Li E."/>
            <person name="Mao Z."/>
            <person name="Ling J."/>
            <person name="Yang Y."/>
            <person name="Yin W.B."/>
            <person name="Xie B."/>
        </authorList>
    </citation>
    <scope>NUCLEOTIDE SEQUENCE [LARGE SCALE GENOMIC DNA]</scope>
    <source>
        <strain evidence="2">170</strain>
    </source>
</reference>
<dbReference type="EMBL" id="LSBJ02000004">
    <property type="protein sequence ID" value="OWT42925.1"/>
    <property type="molecule type" value="Genomic_DNA"/>
</dbReference>
<dbReference type="GeneID" id="33936783"/>
<accession>A0A219ARU9</accession>
<dbReference type="KEGG" id="pchm:VFPPC_17882"/>
<keyword evidence="3" id="KW-1185">Reference proteome</keyword>
<organism evidence="2 3">
    <name type="scientific">Pochonia chlamydosporia 170</name>
    <dbReference type="NCBI Taxonomy" id="1380566"/>
    <lineage>
        <taxon>Eukaryota</taxon>
        <taxon>Fungi</taxon>
        <taxon>Dikarya</taxon>
        <taxon>Ascomycota</taxon>
        <taxon>Pezizomycotina</taxon>
        <taxon>Sordariomycetes</taxon>
        <taxon>Hypocreomycetidae</taxon>
        <taxon>Hypocreales</taxon>
        <taxon>Clavicipitaceae</taxon>
        <taxon>Pochonia</taxon>
    </lineage>
</organism>
<dbReference type="RefSeq" id="XP_022285390.1">
    <property type="nucleotide sequence ID" value="XM_022429556.1"/>
</dbReference>
<evidence type="ECO:0000313" key="2">
    <source>
        <dbReference type="EMBL" id="OWT42925.1"/>
    </source>
</evidence>
<comment type="caution">
    <text evidence="2">The sequence shown here is derived from an EMBL/GenBank/DDBJ whole genome shotgun (WGS) entry which is preliminary data.</text>
</comment>
<gene>
    <name evidence="2" type="ORF">VFPPC_17882</name>
</gene>
<feature type="region of interest" description="Disordered" evidence="1">
    <location>
        <begin position="32"/>
        <end position="56"/>
    </location>
</feature>
<proteinExistence type="predicted"/>